<dbReference type="InterPro" id="IPR047200">
    <property type="entry name" value="MFS_YcaD-like"/>
</dbReference>
<evidence type="ECO:0000259" key="8">
    <source>
        <dbReference type="PROSITE" id="PS50850"/>
    </source>
</evidence>
<feature type="transmembrane region" description="Helical" evidence="7">
    <location>
        <begin position="326"/>
        <end position="348"/>
    </location>
</feature>
<keyword evidence="5 7" id="KW-1133">Transmembrane helix</keyword>
<evidence type="ECO:0000256" key="4">
    <source>
        <dbReference type="ARBA" id="ARBA00022692"/>
    </source>
</evidence>
<name>A0ABW3L3W9_9BACI</name>
<accession>A0ABW3L3W9</accession>
<reference evidence="10" key="1">
    <citation type="journal article" date="2019" name="Int. J. Syst. Evol. Microbiol.">
        <title>The Global Catalogue of Microorganisms (GCM) 10K type strain sequencing project: providing services to taxonomists for standard genome sequencing and annotation.</title>
        <authorList>
            <consortium name="The Broad Institute Genomics Platform"/>
            <consortium name="The Broad Institute Genome Sequencing Center for Infectious Disease"/>
            <person name="Wu L."/>
            <person name="Ma J."/>
        </authorList>
    </citation>
    <scope>NUCLEOTIDE SEQUENCE [LARGE SCALE GENOMIC DNA]</scope>
    <source>
        <strain evidence="10">CCUG 56607</strain>
    </source>
</reference>
<protein>
    <submittedName>
        <fullName evidence="9">MFS transporter</fullName>
    </submittedName>
</protein>
<feature type="transmembrane region" description="Helical" evidence="7">
    <location>
        <begin position="271"/>
        <end position="289"/>
    </location>
</feature>
<keyword evidence="3" id="KW-1003">Cell membrane</keyword>
<dbReference type="Pfam" id="PF07690">
    <property type="entry name" value="MFS_1"/>
    <property type="match status" value="1"/>
</dbReference>
<evidence type="ECO:0000313" key="10">
    <source>
        <dbReference type="Proteomes" id="UP001596990"/>
    </source>
</evidence>
<keyword evidence="6 7" id="KW-0472">Membrane</keyword>
<dbReference type="PANTHER" id="PTHR23521:SF2">
    <property type="entry name" value="TRANSPORTER MFS SUPERFAMILY"/>
    <property type="match status" value="1"/>
</dbReference>
<comment type="caution">
    <text evidence="9">The sequence shown here is derived from an EMBL/GenBank/DDBJ whole genome shotgun (WGS) entry which is preliminary data.</text>
</comment>
<evidence type="ECO:0000256" key="2">
    <source>
        <dbReference type="ARBA" id="ARBA00022448"/>
    </source>
</evidence>
<dbReference type="PROSITE" id="PS00216">
    <property type="entry name" value="SUGAR_TRANSPORT_1"/>
    <property type="match status" value="1"/>
</dbReference>
<dbReference type="EMBL" id="JBHTKL010000006">
    <property type="protein sequence ID" value="MFD1020759.1"/>
    <property type="molecule type" value="Genomic_DNA"/>
</dbReference>
<feature type="transmembrane region" description="Helical" evidence="7">
    <location>
        <begin position="360"/>
        <end position="378"/>
    </location>
</feature>
<dbReference type="InterPro" id="IPR020846">
    <property type="entry name" value="MFS_dom"/>
</dbReference>
<feature type="transmembrane region" description="Helical" evidence="7">
    <location>
        <begin position="68"/>
        <end position="88"/>
    </location>
</feature>
<feature type="transmembrane region" description="Helical" evidence="7">
    <location>
        <begin position="7"/>
        <end position="30"/>
    </location>
</feature>
<dbReference type="RefSeq" id="WP_386063013.1">
    <property type="nucleotide sequence ID" value="NZ_JBHTKL010000006.1"/>
</dbReference>
<keyword evidence="2" id="KW-0813">Transport</keyword>
<comment type="subcellular location">
    <subcellularLocation>
        <location evidence="1">Cell membrane</location>
        <topology evidence="1">Multi-pass membrane protein</topology>
    </subcellularLocation>
</comment>
<feature type="transmembrane region" description="Helical" evidence="7">
    <location>
        <begin position="295"/>
        <end position="314"/>
    </location>
</feature>
<dbReference type="InterPro" id="IPR005829">
    <property type="entry name" value="Sugar_transporter_CS"/>
</dbReference>
<evidence type="ECO:0000256" key="7">
    <source>
        <dbReference type="SAM" id="Phobius"/>
    </source>
</evidence>
<dbReference type="CDD" id="cd17477">
    <property type="entry name" value="MFS_YcaD_like"/>
    <property type="match status" value="1"/>
</dbReference>
<keyword evidence="10" id="KW-1185">Reference proteome</keyword>
<evidence type="ECO:0000256" key="6">
    <source>
        <dbReference type="ARBA" id="ARBA00023136"/>
    </source>
</evidence>
<dbReference type="PROSITE" id="PS50850">
    <property type="entry name" value="MFS"/>
    <property type="match status" value="1"/>
</dbReference>
<keyword evidence="4 7" id="KW-0812">Transmembrane</keyword>
<feature type="domain" description="Major facilitator superfamily (MFS) profile" evidence="8">
    <location>
        <begin position="7"/>
        <end position="384"/>
    </location>
</feature>
<evidence type="ECO:0000256" key="3">
    <source>
        <dbReference type="ARBA" id="ARBA00022475"/>
    </source>
</evidence>
<sequence>MVSPTTRFWILIAMVTISGFSQGMLMPLLAVVLEQKGISSSINGIHATGLYIGVLVASPFMEKPMQKLGYKPIILIGGALVFTSMTLFPFWQSLWFWFMLRITIGIGDHMLHFGTQTWITSTAPLEKRGRQIAYYGLFFSIGFAIGPLMTPLLSVHFYLPFLLSALLSVLVWATMFRVRNQMPGSDTSTTHMTSSIGRFGKALRLSWVAFLPPMTYGFLEATLHGIFPVYGMRSGINVNTLALIIPCFAAGSLLSQIPLGILSDKIGRKPVISTVVGAGALVFICAAFFETSALALFILFALGGICVGSLYSLGITYMTDLLPQNLLPAGNIMCGIAFSLGSIAGPFLSGTFIDLFPGISFFYVIVALLVLVFMATILKREPSQSVMGT</sequence>
<dbReference type="InterPro" id="IPR036259">
    <property type="entry name" value="MFS_trans_sf"/>
</dbReference>
<dbReference type="SUPFAM" id="SSF103473">
    <property type="entry name" value="MFS general substrate transporter"/>
    <property type="match status" value="1"/>
</dbReference>
<dbReference type="InterPro" id="IPR011701">
    <property type="entry name" value="MFS"/>
</dbReference>
<feature type="transmembrane region" description="Helical" evidence="7">
    <location>
        <begin position="239"/>
        <end position="259"/>
    </location>
</feature>
<feature type="transmembrane region" description="Helical" evidence="7">
    <location>
        <begin position="42"/>
        <end position="61"/>
    </location>
</feature>
<feature type="transmembrane region" description="Helical" evidence="7">
    <location>
        <begin position="132"/>
        <end position="149"/>
    </location>
</feature>
<evidence type="ECO:0000256" key="1">
    <source>
        <dbReference type="ARBA" id="ARBA00004651"/>
    </source>
</evidence>
<evidence type="ECO:0000313" key="9">
    <source>
        <dbReference type="EMBL" id="MFD1020759.1"/>
    </source>
</evidence>
<organism evidence="9 10">
    <name type="scientific">Thalassobacillus hwangdonensis</name>
    <dbReference type="NCBI Taxonomy" id="546108"/>
    <lineage>
        <taxon>Bacteria</taxon>
        <taxon>Bacillati</taxon>
        <taxon>Bacillota</taxon>
        <taxon>Bacilli</taxon>
        <taxon>Bacillales</taxon>
        <taxon>Bacillaceae</taxon>
        <taxon>Thalassobacillus</taxon>
    </lineage>
</organism>
<dbReference type="Proteomes" id="UP001596990">
    <property type="component" value="Unassembled WGS sequence"/>
</dbReference>
<dbReference type="PANTHER" id="PTHR23521">
    <property type="entry name" value="TRANSPORTER MFS SUPERFAMILY"/>
    <property type="match status" value="1"/>
</dbReference>
<dbReference type="Gene3D" id="1.20.1250.20">
    <property type="entry name" value="MFS general substrate transporter like domains"/>
    <property type="match status" value="2"/>
</dbReference>
<proteinExistence type="predicted"/>
<evidence type="ECO:0000256" key="5">
    <source>
        <dbReference type="ARBA" id="ARBA00022989"/>
    </source>
</evidence>
<feature type="transmembrane region" description="Helical" evidence="7">
    <location>
        <begin position="202"/>
        <end position="219"/>
    </location>
</feature>
<gene>
    <name evidence="9" type="ORF">ACFQ2J_16345</name>
</gene>
<feature type="transmembrane region" description="Helical" evidence="7">
    <location>
        <begin position="155"/>
        <end position="175"/>
    </location>
</feature>